<comment type="caution">
    <text evidence="9">The sequence shown here is derived from an EMBL/GenBank/DDBJ whole genome shotgun (WGS) entry which is preliminary data.</text>
</comment>
<dbReference type="PANTHER" id="PTHR12802">
    <property type="entry name" value="SWI/SNF COMPLEX-RELATED"/>
    <property type="match status" value="1"/>
</dbReference>
<dbReference type="InterPro" id="IPR009057">
    <property type="entry name" value="Homeodomain-like_sf"/>
</dbReference>
<dbReference type="AlphaFoldDB" id="A0AAP0BRA1"/>
<organism evidence="9 10">
    <name type="scientific">Platanthera zijinensis</name>
    <dbReference type="NCBI Taxonomy" id="2320716"/>
    <lineage>
        <taxon>Eukaryota</taxon>
        <taxon>Viridiplantae</taxon>
        <taxon>Streptophyta</taxon>
        <taxon>Embryophyta</taxon>
        <taxon>Tracheophyta</taxon>
        <taxon>Spermatophyta</taxon>
        <taxon>Magnoliopsida</taxon>
        <taxon>Liliopsida</taxon>
        <taxon>Asparagales</taxon>
        <taxon>Orchidaceae</taxon>
        <taxon>Orchidoideae</taxon>
        <taxon>Orchideae</taxon>
        <taxon>Orchidinae</taxon>
        <taxon>Platanthera</taxon>
    </lineage>
</organism>
<dbReference type="FunFam" id="1.10.10.10:FF:000020">
    <property type="entry name" value="SWI/SNF complex subunit SMARCC2 isoform c"/>
    <property type="match status" value="1"/>
</dbReference>
<dbReference type="FunFam" id="1.10.10.60:FF:000014">
    <property type="entry name" value="SWI/SNF complex subunit SMARCC2 isoform C"/>
    <property type="match status" value="1"/>
</dbReference>
<protein>
    <submittedName>
        <fullName evidence="9">SWI/SNF complex subunit SWI3B</fullName>
    </submittedName>
</protein>
<dbReference type="SUPFAM" id="SSF46689">
    <property type="entry name" value="Homeodomain-like"/>
    <property type="match status" value="2"/>
</dbReference>
<dbReference type="Proteomes" id="UP001418222">
    <property type="component" value="Unassembled WGS sequence"/>
</dbReference>
<evidence type="ECO:0000313" key="9">
    <source>
        <dbReference type="EMBL" id="KAK8946436.1"/>
    </source>
</evidence>
<dbReference type="PROSITE" id="PS51293">
    <property type="entry name" value="SANT"/>
    <property type="match status" value="1"/>
</dbReference>
<dbReference type="GO" id="GO:0003677">
    <property type="term" value="F:DNA binding"/>
    <property type="evidence" value="ECO:0007669"/>
    <property type="project" value="UniProtKB-KW"/>
</dbReference>
<evidence type="ECO:0000313" key="10">
    <source>
        <dbReference type="Proteomes" id="UP001418222"/>
    </source>
</evidence>
<evidence type="ECO:0000256" key="2">
    <source>
        <dbReference type="ARBA" id="ARBA00023125"/>
    </source>
</evidence>
<feature type="domain" description="Myb-like" evidence="6">
    <location>
        <begin position="227"/>
        <end position="277"/>
    </location>
</feature>
<dbReference type="InterPro" id="IPR036388">
    <property type="entry name" value="WH-like_DNA-bd_sf"/>
</dbReference>
<sequence>MEAPPLSVQSTSSSPVPENPPETSQISQTPAASPVKSENPDRESIELLPFAASCPADRSPPASYTITIPSCSGWFSWDEVHDTERRILPEFFDGRRPSKNPSVYKHYRDSIVRRFRANPSRKLTFTEARRGLVGDVGSVRRVFDFLELWGLINYTPSSRTTPKEKTESGDLAERKDISKKLCSNCRSPCENVCFVTDKADIVLCTRCFVRGNYRAGLNSADFKRVDSSEETKTEWTDKETLHLLEAILHYGEDWKKVAEHVGSRGEKECVARFIKLPVGEQLLGSPEFKENDHVDTEPSGYNIPELNFSKRRRLTPLADASNPIMAQVCLSSACSGVLSPSAAASLYHKAVRDVGFKRSSTDFSLFTHHQLTETVILLVAIHIAKNPVFHERTKLIEKYIQGIEGCVSATRLQRKNCHSVRDRFLQLDLLLDKVTINLNQLSSLVTVRVLKSLLHIVRKRNRGKSKNKFEQRRREPM</sequence>
<reference evidence="9 10" key="1">
    <citation type="journal article" date="2022" name="Nat. Plants">
        <title>Genomes of leafy and leafless Platanthera orchids illuminate the evolution of mycoheterotrophy.</title>
        <authorList>
            <person name="Li M.H."/>
            <person name="Liu K.W."/>
            <person name="Li Z."/>
            <person name="Lu H.C."/>
            <person name="Ye Q.L."/>
            <person name="Zhang D."/>
            <person name="Wang J.Y."/>
            <person name="Li Y.F."/>
            <person name="Zhong Z.M."/>
            <person name="Liu X."/>
            <person name="Yu X."/>
            <person name="Liu D.K."/>
            <person name="Tu X.D."/>
            <person name="Liu B."/>
            <person name="Hao Y."/>
            <person name="Liao X.Y."/>
            <person name="Jiang Y.T."/>
            <person name="Sun W.H."/>
            <person name="Chen J."/>
            <person name="Chen Y.Q."/>
            <person name="Ai Y."/>
            <person name="Zhai J.W."/>
            <person name="Wu S.S."/>
            <person name="Zhou Z."/>
            <person name="Hsiao Y.Y."/>
            <person name="Wu W.L."/>
            <person name="Chen Y.Y."/>
            <person name="Lin Y.F."/>
            <person name="Hsu J.L."/>
            <person name="Li C.Y."/>
            <person name="Wang Z.W."/>
            <person name="Zhao X."/>
            <person name="Zhong W.Y."/>
            <person name="Ma X.K."/>
            <person name="Ma L."/>
            <person name="Huang J."/>
            <person name="Chen G.Z."/>
            <person name="Huang M.Z."/>
            <person name="Huang L."/>
            <person name="Peng D.H."/>
            <person name="Luo Y.B."/>
            <person name="Zou S.Q."/>
            <person name="Chen S.P."/>
            <person name="Lan S."/>
            <person name="Tsai W.C."/>
            <person name="Van de Peer Y."/>
            <person name="Liu Z.J."/>
        </authorList>
    </citation>
    <scope>NUCLEOTIDE SEQUENCE [LARGE SCALE GENOMIC DNA]</scope>
    <source>
        <strain evidence="9">Lor287</strain>
    </source>
</reference>
<evidence type="ECO:0000256" key="1">
    <source>
        <dbReference type="ARBA" id="ARBA00023015"/>
    </source>
</evidence>
<feature type="domain" description="SWIRM" evidence="7">
    <location>
        <begin position="66"/>
        <end position="163"/>
    </location>
</feature>
<keyword evidence="3" id="KW-0804">Transcription</keyword>
<dbReference type="InterPro" id="IPR017884">
    <property type="entry name" value="SANT_dom"/>
</dbReference>
<dbReference type="PROSITE" id="PS50934">
    <property type="entry name" value="SWIRM"/>
    <property type="match status" value="1"/>
</dbReference>
<evidence type="ECO:0000256" key="5">
    <source>
        <dbReference type="SAM" id="MobiDB-lite"/>
    </source>
</evidence>
<keyword evidence="10" id="KW-1185">Reference proteome</keyword>
<feature type="region of interest" description="Disordered" evidence="5">
    <location>
        <begin position="1"/>
        <end position="41"/>
    </location>
</feature>
<dbReference type="SMART" id="SM00717">
    <property type="entry name" value="SANT"/>
    <property type="match status" value="1"/>
</dbReference>
<keyword evidence="1" id="KW-0805">Transcription regulation</keyword>
<evidence type="ECO:0000256" key="3">
    <source>
        <dbReference type="ARBA" id="ARBA00023163"/>
    </source>
</evidence>
<evidence type="ECO:0000259" key="7">
    <source>
        <dbReference type="PROSITE" id="PS50934"/>
    </source>
</evidence>
<dbReference type="PANTHER" id="PTHR12802:SF44">
    <property type="entry name" value="SWI_SNF COMPLEX SUBUNIT SWI3B"/>
    <property type="match status" value="1"/>
</dbReference>
<dbReference type="EMBL" id="JBBWWQ010000005">
    <property type="protein sequence ID" value="KAK8946436.1"/>
    <property type="molecule type" value="Genomic_DNA"/>
</dbReference>
<evidence type="ECO:0000259" key="6">
    <source>
        <dbReference type="PROSITE" id="PS50090"/>
    </source>
</evidence>
<evidence type="ECO:0000259" key="8">
    <source>
        <dbReference type="PROSITE" id="PS51293"/>
    </source>
</evidence>
<dbReference type="PROSITE" id="PS50090">
    <property type="entry name" value="MYB_LIKE"/>
    <property type="match status" value="1"/>
</dbReference>
<gene>
    <name evidence="9" type="primary">SWI3B</name>
    <name evidence="9" type="ORF">KSP39_PZI006662</name>
</gene>
<dbReference type="InterPro" id="IPR001005">
    <property type="entry name" value="SANT/Myb"/>
</dbReference>
<proteinExistence type="predicted"/>
<dbReference type="Pfam" id="PF04433">
    <property type="entry name" value="SWIRM"/>
    <property type="match status" value="1"/>
</dbReference>
<keyword evidence="2" id="KW-0238">DNA-binding</keyword>
<dbReference type="InterPro" id="IPR007526">
    <property type="entry name" value="SWIRM"/>
</dbReference>
<feature type="compositionally biased region" description="Polar residues" evidence="5">
    <location>
        <begin position="7"/>
        <end position="31"/>
    </location>
</feature>
<dbReference type="GO" id="GO:0005634">
    <property type="term" value="C:nucleus"/>
    <property type="evidence" value="ECO:0007669"/>
    <property type="project" value="UniProtKB-ARBA"/>
</dbReference>
<feature type="domain" description="SANT" evidence="8">
    <location>
        <begin position="230"/>
        <end position="281"/>
    </location>
</feature>
<keyword evidence="4" id="KW-0539">Nucleus</keyword>
<dbReference type="Gene3D" id="1.10.10.60">
    <property type="entry name" value="Homeodomain-like"/>
    <property type="match status" value="1"/>
</dbReference>
<dbReference type="Pfam" id="PF00249">
    <property type="entry name" value="Myb_DNA-binding"/>
    <property type="match status" value="1"/>
</dbReference>
<name>A0AAP0BRA1_9ASPA</name>
<dbReference type="Gene3D" id="1.10.10.10">
    <property type="entry name" value="Winged helix-like DNA-binding domain superfamily/Winged helix DNA-binding domain"/>
    <property type="match status" value="1"/>
</dbReference>
<dbReference type="CDD" id="cd00167">
    <property type="entry name" value="SANT"/>
    <property type="match status" value="1"/>
</dbReference>
<evidence type="ECO:0000256" key="4">
    <source>
        <dbReference type="ARBA" id="ARBA00023242"/>
    </source>
</evidence>
<accession>A0AAP0BRA1</accession>